<feature type="region of interest" description="Disordered" evidence="1">
    <location>
        <begin position="1"/>
        <end position="25"/>
    </location>
</feature>
<evidence type="ECO:0000259" key="2">
    <source>
        <dbReference type="PROSITE" id="PS50192"/>
    </source>
</evidence>
<dbReference type="Gene3D" id="1.20.5.110">
    <property type="match status" value="1"/>
</dbReference>
<feature type="domain" description="T-SNARE coiled-coil homology" evidence="2">
    <location>
        <begin position="30"/>
        <end position="92"/>
    </location>
</feature>
<sequence length="145" mass="16436">MMMEDGELRDAELTGEFNEMSTPKLEDRMDKALQDQDQQLDAIYTGVTRLHLVADATNEEVLSQNAMLDQVVVQVNDTEAAVQQQTKAARKVARAHRELGCYYHEELTSNEKDEIKLFFLDATLATWTQQSIVVKKAAGRRFSAQ</sequence>
<organism evidence="3 4">
    <name type="scientific">Peronospora belbahrii</name>
    <dbReference type="NCBI Taxonomy" id="622444"/>
    <lineage>
        <taxon>Eukaryota</taxon>
        <taxon>Sar</taxon>
        <taxon>Stramenopiles</taxon>
        <taxon>Oomycota</taxon>
        <taxon>Peronosporomycetes</taxon>
        <taxon>Peronosporales</taxon>
        <taxon>Peronosporaceae</taxon>
        <taxon>Peronospora</taxon>
    </lineage>
</organism>
<feature type="compositionally biased region" description="Basic and acidic residues" evidence="1">
    <location>
        <begin position="1"/>
        <end position="12"/>
    </location>
</feature>
<protein>
    <recommendedName>
        <fullName evidence="2">t-SNARE coiled-coil homology domain-containing protein</fullName>
    </recommendedName>
</protein>
<evidence type="ECO:0000313" key="3">
    <source>
        <dbReference type="EMBL" id="CAH0481655.1"/>
    </source>
</evidence>
<dbReference type="SUPFAM" id="SSF58038">
    <property type="entry name" value="SNARE fusion complex"/>
    <property type="match status" value="1"/>
</dbReference>
<reference evidence="3" key="1">
    <citation type="submission" date="2021-11" db="EMBL/GenBank/DDBJ databases">
        <authorList>
            <person name="Islam A."/>
            <person name="Islam S."/>
            <person name="Flora M.S."/>
            <person name="Rahman M."/>
            <person name="Ziaur R.M."/>
            <person name="Epstein J.H."/>
            <person name="Hassan M."/>
            <person name="Klassen M."/>
            <person name="Woodard K."/>
            <person name="Webb A."/>
            <person name="Webby R.J."/>
            <person name="El Zowalaty M.E."/>
        </authorList>
    </citation>
    <scope>NUCLEOTIDE SEQUENCE</scope>
    <source>
        <strain evidence="3">Pbs3</strain>
    </source>
</reference>
<proteinExistence type="predicted"/>
<dbReference type="EMBL" id="CAKKTJ010000329">
    <property type="protein sequence ID" value="CAH0481655.1"/>
    <property type="molecule type" value="Genomic_DNA"/>
</dbReference>
<evidence type="ECO:0000256" key="1">
    <source>
        <dbReference type="SAM" id="MobiDB-lite"/>
    </source>
</evidence>
<evidence type="ECO:0000313" key="4">
    <source>
        <dbReference type="Proteomes" id="UP001160483"/>
    </source>
</evidence>
<dbReference type="Proteomes" id="UP001160483">
    <property type="component" value="Unassembled WGS sequence"/>
</dbReference>
<comment type="caution">
    <text evidence="3">The sequence shown here is derived from an EMBL/GenBank/DDBJ whole genome shotgun (WGS) entry which is preliminary data.</text>
</comment>
<dbReference type="CDD" id="cd15841">
    <property type="entry name" value="SNARE_Qc"/>
    <property type="match status" value="1"/>
</dbReference>
<dbReference type="InterPro" id="IPR000727">
    <property type="entry name" value="T_SNARE_dom"/>
</dbReference>
<dbReference type="PROSITE" id="PS50192">
    <property type="entry name" value="T_SNARE"/>
    <property type="match status" value="1"/>
</dbReference>
<dbReference type="AlphaFoldDB" id="A0AAU9L7X1"/>
<name>A0AAU9L7X1_9STRA</name>
<accession>A0AAU9L7X1</accession>
<dbReference type="SMART" id="SM00397">
    <property type="entry name" value="t_SNARE"/>
    <property type="match status" value="1"/>
</dbReference>
<gene>
    <name evidence="3" type="ORF">PBS003_LOCUS8260</name>
</gene>